<feature type="domain" description="MADF" evidence="1">
    <location>
        <begin position="1"/>
        <end position="91"/>
    </location>
</feature>
<name>A0AAW1CRI7_9HEMI</name>
<evidence type="ECO:0000313" key="3">
    <source>
        <dbReference type="Proteomes" id="UP001461498"/>
    </source>
</evidence>
<organism evidence="2 3">
    <name type="scientific">Rhynocoris fuscipes</name>
    <dbReference type="NCBI Taxonomy" id="488301"/>
    <lineage>
        <taxon>Eukaryota</taxon>
        <taxon>Metazoa</taxon>
        <taxon>Ecdysozoa</taxon>
        <taxon>Arthropoda</taxon>
        <taxon>Hexapoda</taxon>
        <taxon>Insecta</taxon>
        <taxon>Pterygota</taxon>
        <taxon>Neoptera</taxon>
        <taxon>Paraneoptera</taxon>
        <taxon>Hemiptera</taxon>
        <taxon>Heteroptera</taxon>
        <taxon>Panheteroptera</taxon>
        <taxon>Cimicomorpha</taxon>
        <taxon>Reduviidae</taxon>
        <taxon>Harpactorinae</taxon>
        <taxon>Harpactorini</taxon>
        <taxon>Rhynocoris</taxon>
    </lineage>
</organism>
<comment type="caution">
    <text evidence="2">The sequence shown here is derived from an EMBL/GenBank/DDBJ whole genome shotgun (WGS) entry which is preliminary data.</text>
</comment>
<dbReference type="EMBL" id="JAPXFL010000011">
    <property type="protein sequence ID" value="KAK9499458.1"/>
    <property type="molecule type" value="Genomic_DNA"/>
</dbReference>
<dbReference type="InterPro" id="IPR006578">
    <property type="entry name" value="MADF-dom"/>
</dbReference>
<proteinExistence type="predicted"/>
<gene>
    <name evidence="2" type="ORF">O3M35_002490</name>
</gene>
<dbReference type="SMART" id="SM00595">
    <property type="entry name" value="MADF"/>
    <property type="match status" value="1"/>
</dbReference>
<dbReference type="Proteomes" id="UP001461498">
    <property type="component" value="Unassembled WGS sequence"/>
</dbReference>
<reference evidence="2 3" key="1">
    <citation type="submission" date="2022-12" db="EMBL/GenBank/DDBJ databases">
        <title>Chromosome-level genome assembly of true bugs.</title>
        <authorList>
            <person name="Ma L."/>
            <person name="Li H."/>
        </authorList>
    </citation>
    <scope>NUCLEOTIDE SEQUENCE [LARGE SCALE GENOMIC DNA]</scope>
    <source>
        <strain evidence="2">Lab_2022b</strain>
    </source>
</reference>
<dbReference type="AlphaFoldDB" id="A0AAW1CRI7"/>
<dbReference type="PROSITE" id="PS51029">
    <property type="entry name" value="MADF"/>
    <property type="match status" value="1"/>
</dbReference>
<dbReference type="PANTHER" id="PTHR21505">
    <property type="entry name" value="MADF DOMAIN-CONTAINING PROTEIN-RELATED"/>
    <property type="match status" value="1"/>
</dbReference>
<dbReference type="PANTHER" id="PTHR21505:SF8">
    <property type="entry name" value="DPT-YFP REPRESSOR BY OVEREXPRESSION, ISOFORM D-RELATED"/>
    <property type="match status" value="1"/>
</dbReference>
<evidence type="ECO:0000313" key="2">
    <source>
        <dbReference type="EMBL" id="KAK9499458.1"/>
    </source>
</evidence>
<keyword evidence="3" id="KW-1185">Reference proteome</keyword>
<protein>
    <recommendedName>
        <fullName evidence="1">MADF domain-containing protein</fullName>
    </recommendedName>
</protein>
<evidence type="ECO:0000259" key="1">
    <source>
        <dbReference type="PROSITE" id="PS51029"/>
    </source>
</evidence>
<sequence>MYESLPALWKVKSKEYTDRNKKSKAYDKLLEIYRERYPNATREDVAKKINSLRTNFRKELRKTNDLRKSGYYYESTLWYFNTMKFLIDEETATEVNDSGNVHEDECKVS</sequence>
<accession>A0AAW1CRI7</accession>
<dbReference type="Pfam" id="PF10545">
    <property type="entry name" value="MADF_DNA_bdg"/>
    <property type="match status" value="1"/>
</dbReference>